<evidence type="ECO:0000313" key="3">
    <source>
        <dbReference type="Proteomes" id="UP000621436"/>
    </source>
</evidence>
<dbReference type="InterPro" id="IPR041633">
    <property type="entry name" value="Polbeta"/>
</dbReference>
<keyword evidence="3" id="KW-1185">Reference proteome</keyword>
<dbReference type="Pfam" id="PF18765">
    <property type="entry name" value="Polbeta"/>
    <property type="match status" value="1"/>
</dbReference>
<dbReference type="InterPro" id="IPR043519">
    <property type="entry name" value="NT_sf"/>
</dbReference>
<evidence type="ECO:0000313" key="2">
    <source>
        <dbReference type="EMBL" id="MBF8437479.1"/>
    </source>
</evidence>
<dbReference type="EMBL" id="JADPIE010000006">
    <property type="protein sequence ID" value="MBF8437479.1"/>
    <property type="molecule type" value="Genomic_DNA"/>
</dbReference>
<name>A0A931ASS1_9FIRM</name>
<reference evidence="2" key="1">
    <citation type="submission" date="2020-11" db="EMBL/GenBank/DDBJ databases">
        <title>Halonatronomonas betainensis gen. nov., sp. nov. a novel haloalkaliphilic representative of the family Halanaerobiacae capable of betaine degradation.</title>
        <authorList>
            <person name="Boltyanskaya Y."/>
            <person name="Kevbrin V."/>
            <person name="Detkova E."/>
            <person name="Grouzdev D.S."/>
            <person name="Koziaeva V."/>
            <person name="Zhilina T."/>
        </authorList>
    </citation>
    <scope>NUCLEOTIDE SEQUENCE</scope>
    <source>
        <strain evidence="2">Z-7014</strain>
    </source>
</reference>
<dbReference type="NCBIfam" id="NF047752">
    <property type="entry name" value="MntA_antitoxin"/>
    <property type="match status" value="1"/>
</dbReference>
<protein>
    <submittedName>
        <fullName evidence="2">Nucleotidyltransferase domain-containing protein</fullName>
    </submittedName>
</protein>
<dbReference type="CDD" id="cd05403">
    <property type="entry name" value="NT_KNTase_like"/>
    <property type="match status" value="1"/>
</dbReference>
<dbReference type="PANTHER" id="PTHR43852">
    <property type="entry name" value="NUCLEOTIDYLTRANSFERASE"/>
    <property type="match status" value="1"/>
</dbReference>
<dbReference type="Gene3D" id="3.30.460.10">
    <property type="entry name" value="Beta Polymerase, domain 2"/>
    <property type="match status" value="1"/>
</dbReference>
<sequence length="138" mass="16531">MKREINIPNQDKLINFFKNHNNINTVYIFGSHGTDYENDRSDIDLGILFSKPPEILKQMNLEAEIEEIIGQEVDIVSLNKCNILLKHKVIKEGEKIYEQDEIKTADFIENVLKYYFDYRIKMKRFREDFKEGLREEIR</sequence>
<dbReference type="InterPro" id="IPR052930">
    <property type="entry name" value="TA_antitoxin_MntA"/>
</dbReference>
<dbReference type="SUPFAM" id="SSF81301">
    <property type="entry name" value="Nucleotidyltransferase"/>
    <property type="match status" value="1"/>
</dbReference>
<dbReference type="Proteomes" id="UP000621436">
    <property type="component" value="Unassembled WGS sequence"/>
</dbReference>
<comment type="caution">
    <text evidence="2">The sequence shown here is derived from an EMBL/GenBank/DDBJ whole genome shotgun (WGS) entry which is preliminary data.</text>
</comment>
<dbReference type="PANTHER" id="PTHR43852:SF3">
    <property type="entry name" value="NUCLEOTIDYLTRANSFERASE"/>
    <property type="match status" value="1"/>
</dbReference>
<evidence type="ECO:0000259" key="1">
    <source>
        <dbReference type="Pfam" id="PF18765"/>
    </source>
</evidence>
<dbReference type="AlphaFoldDB" id="A0A931ASS1"/>
<dbReference type="RefSeq" id="WP_270454464.1">
    <property type="nucleotide sequence ID" value="NZ_JADPIE010000006.1"/>
</dbReference>
<feature type="domain" description="Polymerase beta nucleotidyltransferase" evidence="1">
    <location>
        <begin position="12"/>
        <end position="101"/>
    </location>
</feature>
<gene>
    <name evidence="2" type="ORF">I0Q91_10330</name>
</gene>
<accession>A0A931ASS1</accession>
<proteinExistence type="predicted"/>
<organism evidence="2 3">
    <name type="scientific">Halonatronomonas betaini</name>
    <dbReference type="NCBI Taxonomy" id="2778430"/>
    <lineage>
        <taxon>Bacteria</taxon>
        <taxon>Bacillati</taxon>
        <taxon>Bacillota</taxon>
        <taxon>Clostridia</taxon>
        <taxon>Halanaerobiales</taxon>
        <taxon>Halarsenatibacteraceae</taxon>
        <taxon>Halonatronomonas</taxon>
    </lineage>
</organism>